<name>A0A8S1WIU2_PAROT</name>
<sequence length="41" mass="4893">MTENKQLTRLYSIPQKPKIMQNNQIRAQSTAYHQRFISLNT</sequence>
<reference evidence="1" key="1">
    <citation type="submission" date="2021-01" db="EMBL/GenBank/DDBJ databases">
        <authorList>
            <consortium name="Genoscope - CEA"/>
            <person name="William W."/>
        </authorList>
    </citation>
    <scope>NUCLEOTIDE SEQUENCE</scope>
</reference>
<accession>A0A8S1WIU2</accession>
<gene>
    <name evidence="1" type="ORF">POCTA_138.1.T0960146</name>
</gene>
<keyword evidence="2" id="KW-1185">Reference proteome</keyword>
<comment type="caution">
    <text evidence="1">The sequence shown here is derived from an EMBL/GenBank/DDBJ whole genome shotgun (WGS) entry which is preliminary data.</text>
</comment>
<dbReference type="AlphaFoldDB" id="A0A8S1WIU2"/>
<dbReference type="Proteomes" id="UP000683925">
    <property type="component" value="Unassembled WGS sequence"/>
</dbReference>
<evidence type="ECO:0000313" key="1">
    <source>
        <dbReference type="EMBL" id="CAD8190064.1"/>
    </source>
</evidence>
<dbReference type="EMBL" id="CAJJDP010000095">
    <property type="protein sequence ID" value="CAD8190064.1"/>
    <property type="molecule type" value="Genomic_DNA"/>
</dbReference>
<proteinExistence type="predicted"/>
<organism evidence="1 2">
    <name type="scientific">Paramecium octaurelia</name>
    <dbReference type="NCBI Taxonomy" id="43137"/>
    <lineage>
        <taxon>Eukaryota</taxon>
        <taxon>Sar</taxon>
        <taxon>Alveolata</taxon>
        <taxon>Ciliophora</taxon>
        <taxon>Intramacronucleata</taxon>
        <taxon>Oligohymenophorea</taxon>
        <taxon>Peniculida</taxon>
        <taxon>Parameciidae</taxon>
        <taxon>Paramecium</taxon>
    </lineage>
</organism>
<protein>
    <submittedName>
        <fullName evidence="1">Uncharacterized protein</fullName>
    </submittedName>
</protein>
<evidence type="ECO:0000313" key="2">
    <source>
        <dbReference type="Proteomes" id="UP000683925"/>
    </source>
</evidence>